<dbReference type="PANTHER" id="PTHR43744:SF12">
    <property type="entry name" value="ABC TRANSPORTER PERMEASE PROTEIN MG189-RELATED"/>
    <property type="match status" value="1"/>
</dbReference>
<keyword evidence="5 7" id="KW-1133">Transmembrane helix</keyword>
<organism evidence="9 10">
    <name type="scientific">Deinococcus aquiradiocola</name>
    <dbReference type="NCBI Taxonomy" id="393059"/>
    <lineage>
        <taxon>Bacteria</taxon>
        <taxon>Thermotogati</taxon>
        <taxon>Deinococcota</taxon>
        <taxon>Deinococci</taxon>
        <taxon>Deinococcales</taxon>
        <taxon>Deinococcaceae</taxon>
        <taxon>Deinococcus</taxon>
    </lineage>
</organism>
<dbReference type="SUPFAM" id="SSF161098">
    <property type="entry name" value="MetI-like"/>
    <property type="match status" value="1"/>
</dbReference>
<dbReference type="GO" id="GO:0005886">
    <property type="term" value="C:plasma membrane"/>
    <property type="evidence" value="ECO:0007669"/>
    <property type="project" value="UniProtKB-SubCell"/>
</dbReference>
<evidence type="ECO:0000256" key="2">
    <source>
        <dbReference type="ARBA" id="ARBA00022448"/>
    </source>
</evidence>
<feature type="transmembrane region" description="Helical" evidence="7">
    <location>
        <begin position="86"/>
        <end position="112"/>
    </location>
</feature>
<feature type="domain" description="ABC transmembrane type-1" evidence="8">
    <location>
        <begin position="87"/>
        <end position="279"/>
    </location>
</feature>
<sequence length="294" mass="32852">MTRIAPAPLAERSGRPHPLAERLQSVPLFVIVALVLVVTVYPLVWMLLSSFKTADEFSGGVIWALPRTFSFDNFVRAWTVGKMNLYFVNSLLSVIPSLALVILMGVGAAFGLEIMRWRLKTSVSLLFLLGIMIPIQMVLLPLFTMYFRAHLLDTRWALILTYTAFGLPTTIFFLTGYFRNFAREIIEAAVVDGATIYQVFWKVVLPMVMNSVVTVALVQFFFMWNDLLVSLTFINNPDLRTIQAGLLNFAGQYGQREWGPTFASVTLAVAPTVIVYLLLNQKIMKGLTAGAVKG</sequence>
<evidence type="ECO:0000256" key="6">
    <source>
        <dbReference type="ARBA" id="ARBA00023136"/>
    </source>
</evidence>
<reference evidence="9" key="2">
    <citation type="submission" date="2020-09" db="EMBL/GenBank/DDBJ databases">
        <authorList>
            <person name="Sun Q."/>
            <person name="Ohkuma M."/>
        </authorList>
    </citation>
    <scope>NUCLEOTIDE SEQUENCE</scope>
    <source>
        <strain evidence="9">JCM 14371</strain>
    </source>
</reference>
<feature type="transmembrane region" description="Helical" evidence="7">
    <location>
        <begin position="26"/>
        <end position="48"/>
    </location>
</feature>
<protein>
    <submittedName>
        <fullName evidence="9">ABC transporter permease</fullName>
    </submittedName>
</protein>
<evidence type="ECO:0000313" key="9">
    <source>
        <dbReference type="EMBL" id="GGJ66622.1"/>
    </source>
</evidence>
<dbReference type="AlphaFoldDB" id="A0A917ULF7"/>
<evidence type="ECO:0000259" key="8">
    <source>
        <dbReference type="PROSITE" id="PS50928"/>
    </source>
</evidence>
<keyword evidence="2 7" id="KW-0813">Transport</keyword>
<dbReference type="InterPro" id="IPR000515">
    <property type="entry name" value="MetI-like"/>
</dbReference>
<name>A0A917ULF7_9DEIO</name>
<evidence type="ECO:0000256" key="3">
    <source>
        <dbReference type="ARBA" id="ARBA00022475"/>
    </source>
</evidence>
<dbReference type="PANTHER" id="PTHR43744">
    <property type="entry name" value="ABC TRANSPORTER PERMEASE PROTEIN MG189-RELATED-RELATED"/>
    <property type="match status" value="1"/>
</dbReference>
<evidence type="ECO:0000256" key="4">
    <source>
        <dbReference type="ARBA" id="ARBA00022692"/>
    </source>
</evidence>
<proteinExistence type="inferred from homology"/>
<dbReference type="EMBL" id="BMOE01000002">
    <property type="protein sequence ID" value="GGJ66622.1"/>
    <property type="molecule type" value="Genomic_DNA"/>
</dbReference>
<feature type="transmembrane region" description="Helical" evidence="7">
    <location>
        <begin position="159"/>
        <end position="178"/>
    </location>
</feature>
<accession>A0A917ULF7</accession>
<evidence type="ECO:0000313" key="10">
    <source>
        <dbReference type="Proteomes" id="UP000635726"/>
    </source>
</evidence>
<dbReference type="CDD" id="cd06261">
    <property type="entry name" value="TM_PBP2"/>
    <property type="match status" value="1"/>
</dbReference>
<feature type="transmembrane region" description="Helical" evidence="7">
    <location>
        <begin position="199"/>
        <end position="222"/>
    </location>
</feature>
<dbReference type="PROSITE" id="PS50928">
    <property type="entry name" value="ABC_TM1"/>
    <property type="match status" value="1"/>
</dbReference>
<dbReference type="Gene3D" id="1.10.3720.10">
    <property type="entry name" value="MetI-like"/>
    <property type="match status" value="1"/>
</dbReference>
<gene>
    <name evidence="9" type="ORF">GCM10008939_08450</name>
</gene>
<evidence type="ECO:0000256" key="5">
    <source>
        <dbReference type="ARBA" id="ARBA00022989"/>
    </source>
</evidence>
<keyword evidence="4 7" id="KW-0812">Transmembrane</keyword>
<dbReference type="Pfam" id="PF00528">
    <property type="entry name" value="BPD_transp_1"/>
    <property type="match status" value="1"/>
</dbReference>
<keyword evidence="6 7" id="KW-0472">Membrane</keyword>
<keyword evidence="10" id="KW-1185">Reference proteome</keyword>
<comment type="subcellular location">
    <subcellularLocation>
        <location evidence="1 7">Cell membrane</location>
        <topology evidence="1 7">Multi-pass membrane protein</topology>
    </subcellularLocation>
</comment>
<comment type="similarity">
    <text evidence="7">Belongs to the binding-protein-dependent transport system permease family.</text>
</comment>
<keyword evidence="3" id="KW-1003">Cell membrane</keyword>
<feature type="transmembrane region" description="Helical" evidence="7">
    <location>
        <begin position="258"/>
        <end position="279"/>
    </location>
</feature>
<dbReference type="Proteomes" id="UP000635726">
    <property type="component" value="Unassembled WGS sequence"/>
</dbReference>
<dbReference type="InterPro" id="IPR035906">
    <property type="entry name" value="MetI-like_sf"/>
</dbReference>
<dbReference type="GO" id="GO:0055085">
    <property type="term" value="P:transmembrane transport"/>
    <property type="evidence" value="ECO:0007669"/>
    <property type="project" value="InterPro"/>
</dbReference>
<comment type="caution">
    <text evidence="9">The sequence shown here is derived from an EMBL/GenBank/DDBJ whole genome shotgun (WGS) entry which is preliminary data.</text>
</comment>
<reference evidence="9" key="1">
    <citation type="journal article" date="2014" name="Int. J. Syst. Evol. Microbiol.">
        <title>Complete genome sequence of Corynebacterium casei LMG S-19264T (=DSM 44701T), isolated from a smear-ripened cheese.</title>
        <authorList>
            <consortium name="US DOE Joint Genome Institute (JGI-PGF)"/>
            <person name="Walter F."/>
            <person name="Albersmeier A."/>
            <person name="Kalinowski J."/>
            <person name="Ruckert C."/>
        </authorList>
    </citation>
    <scope>NUCLEOTIDE SEQUENCE</scope>
    <source>
        <strain evidence="9">JCM 14371</strain>
    </source>
</reference>
<evidence type="ECO:0000256" key="7">
    <source>
        <dbReference type="RuleBase" id="RU363032"/>
    </source>
</evidence>
<evidence type="ECO:0000256" key="1">
    <source>
        <dbReference type="ARBA" id="ARBA00004651"/>
    </source>
</evidence>
<dbReference type="RefSeq" id="WP_188961029.1">
    <property type="nucleotide sequence ID" value="NZ_BMOE01000002.1"/>
</dbReference>
<feature type="transmembrane region" description="Helical" evidence="7">
    <location>
        <begin position="124"/>
        <end position="147"/>
    </location>
</feature>